<dbReference type="Gene3D" id="3.30.465.10">
    <property type="match status" value="1"/>
</dbReference>
<evidence type="ECO:0000256" key="1">
    <source>
        <dbReference type="ARBA" id="ARBA00001974"/>
    </source>
</evidence>
<dbReference type="InterPro" id="IPR016167">
    <property type="entry name" value="FAD-bd_PCMH_sub1"/>
</dbReference>
<gene>
    <name evidence="5" type="ORF">Scep_022808</name>
</gene>
<dbReference type="InterPro" id="IPR016166">
    <property type="entry name" value="FAD-bd_PCMH"/>
</dbReference>
<feature type="region of interest" description="Disordered" evidence="2">
    <location>
        <begin position="476"/>
        <end position="504"/>
    </location>
</feature>
<evidence type="ECO:0000313" key="6">
    <source>
        <dbReference type="Proteomes" id="UP001419268"/>
    </source>
</evidence>
<dbReference type="InterPro" id="IPR006094">
    <property type="entry name" value="Oxid_FAD_bind_N"/>
</dbReference>
<protein>
    <recommendedName>
        <fullName evidence="4">FAD-binding PCMH-type domain-containing protein</fullName>
    </recommendedName>
</protein>
<dbReference type="GO" id="GO:0071949">
    <property type="term" value="F:FAD binding"/>
    <property type="evidence" value="ECO:0007669"/>
    <property type="project" value="InterPro"/>
</dbReference>
<dbReference type="InterPro" id="IPR036318">
    <property type="entry name" value="FAD-bd_PCMH-like_sf"/>
</dbReference>
<evidence type="ECO:0000256" key="2">
    <source>
        <dbReference type="SAM" id="MobiDB-lite"/>
    </source>
</evidence>
<feature type="chain" id="PRO_5042915957" description="FAD-binding PCMH-type domain-containing protein" evidence="3">
    <location>
        <begin position="26"/>
        <end position="524"/>
    </location>
</feature>
<keyword evidence="3" id="KW-0732">Signal</keyword>
<evidence type="ECO:0000259" key="4">
    <source>
        <dbReference type="PROSITE" id="PS51387"/>
    </source>
</evidence>
<evidence type="ECO:0000256" key="3">
    <source>
        <dbReference type="SAM" id="SignalP"/>
    </source>
</evidence>
<organism evidence="5 6">
    <name type="scientific">Stephania cephalantha</name>
    <dbReference type="NCBI Taxonomy" id="152367"/>
    <lineage>
        <taxon>Eukaryota</taxon>
        <taxon>Viridiplantae</taxon>
        <taxon>Streptophyta</taxon>
        <taxon>Embryophyta</taxon>
        <taxon>Tracheophyta</taxon>
        <taxon>Spermatophyta</taxon>
        <taxon>Magnoliopsida</taxon>
        <taxon>Ranunculales</taxon>
        <taxon>Menispermaceae</taxon>
        <taxon>Menispermoideae</taxon>
        <taxon>Cissampelideae</taxon>
        <taxon>Stephania</taxon>
    </lineage>
</organism>
<comment type="caution">
    <text evidence="5">The sequence shown here is derived from an EMBL/GenBank/DDBJ whole genome shotgun (WGS) entry which is preliminary data.</text>
</comment>
<comment type="cofactor">
    <cofactor evidence="1">
        <name>FAD</name>
        <dbReference type="ChEBI" id="CHEBI:57692"/>
    </cofactor>
</comment>
<dbReference type="Proteomes" id="UP001419268">
    <property type="component" value="Unassembled WGS sequence"/>
</dbReference>
<dbReference type="InterPro" id="IPR016169">
    <property type="entry name" value="FAD-bd_PCMH_sub2"/>
</dbReference>
<evidence type="ECO:0000313" key="5">
    <source>
        <dbReference type="EMBL" id="KAK9105964.1"/>
    </source>
</evidence>
<keyword evidence="6" id="KW-1185">Reference proteome</keyword>
<accession>A0AAP0F6W8</accession>
<dbReference type="PROSITE" id="PS51387">
    <property type="entry name" value="FAD_PCMH"/>
    <property type="match status" value="1"/>
</dbReference>
<feature type="domain" description="FAD-binding PCMH-type" evidence="4">
    <location>
        <begin position="70"/>
        <end position="245"/>
    </location>
</feature>
<dbReference type="AlphaFoldDB" id="A0AAP0F6W8"/>
<dbReference type="Gene3D" id="3.30.43.10">
    <property type="entry name" value="Uridine Diphospho-n-acetylenolpyruvylglucosamine Reductase, domain 2"/>
    <property type="match status" value="1"/>
</dbReference>
<dbReference type="Pfam" id="PF01565">
    <property type="entry name" value="FAD_binding_4"/>
    <property type="match status" value="1"/>
</dbReference>
<dbReference type="EMBL" id="JBBNAG010000009">
    <property type="protein sequence ID" value="KAK9105964.1"/>
    <property type="molecule type" value="Genomic_DNA"/>
</dbReference>
<sequence>MSSSSSATLVLVSILLFAISPGTSSSIHKNLFRCLSFNSTLSIPIYTSNSSLYTSILQSYIRNGRFSSTSTPKPQLIITPLNQLQLQVAMICSRLIHGVQIRVRSGGHDYEGLSYMSDLPFLIIDLFNLNSVSVDIEDESAWVEAGATLGEVYYRIAEKSSTYGFPAGSCPTVGVGGHISGGGFGLMLRKFGLAADNIIDAHIINADGKFLDRESMGEDLFWAIRGGGGASFGVIVSWKIKLVPVPPTVTVFEIIRSSNATALVHKWQSVADKLDKNLFLGVIIEVNSNHEGKRSVEVIFHSMYLGGVEKLLQLMELQFPELELKREECLELSWIKSVLYFANFRNGESPNVLLQRIPGSIPASKFKSDYVMEPISIKALEGLWKILVQVEESMLIFTPYGGRMKSVGGSGGNRRRKRFRLLRQRDRAQSVGSVASPPYAAHTAPVSVGPAQSYASTPPQPKAVVSSSIVLSRGDGRAVVETGSSSGRVRETGTEDYSSTGTRTGDGVVHRIGISRGVVGSVDD</sequence>
<feature type="signal peptide" evidence="3">
    <location>
        <begin position="1"/>
        <end position="25"/>
    </location>
</feature>
<dbReference type="SUPFAM" id="SSF56176">
    <property type="entry name" value="FAD-binding/transporter-associated domain-like"/>
    <property type="match status" value="1"/>
</dbReference>
<reference evidence="5 6" key="1">
    <citation type="submission" date="2024-01" db="EMBL/GenBank/DDBJ databases">
        <title>Genome assemblies of Stephania.</title>
        <authorList>
            <person name="Yang L."/>
        </authorList>
    </citation>
    <scope>NUCLEOTIDE SEQUENCE [LARGE SCALE GENOMIC DNA]</scope>
    <source>
        <strain evidence="5">JXDWG</strain>
        <tissue evidence="5">Leaf</tissue>
    </source>
</reference>
<name>A0AAP0F6W8_9MAGN</name>
<proteinExistence type="predicted"/>
<dbReference type="PANTHER" id="PTHR32448">
    <property type="entry name" value="OS08G0158400 PROTEIN"/>
    <property type="match status" value="1"/>
</dbReference>
<dbReference type="Gene3D" id="3.40.462.20">
    <property type="match status" value="1"/>
</dbReference>